<accession>A0A669EG17</accession>
<evidence type="ECO:0000256" key="6">
    <source>
        <dbReference type="ARBA" id="ARBA00023319"/>
    </source>
</evidence>
<keyword evidence="7" id="KW-0812">Transmembrane</keyword>
<gene>
    <name evidence="9" type="primary">LOC102077607</name>
</gene>
<dbReference type="PANTHER" id="PTHR24100:SF151">
    <property type="entry name" value="ICOS LIGAND"/>
    <property type="match status" value="1"/>
</dbReference>
<keyword evidence="3 7" id="KW-0472">Membrane</keyword>
<dbReference type="Ensembl" id="ENSONIT00000087043.1">
    <property type="protein sequence ID" value="ENSONIP00000070484.1"/>
    <property type="gene ID" value="ENSONIG00000035502.1"/>
</dbReference>
<dbReference type="SUPFAM" id="SSF48726">
    <property type="entry name" value="Immunoglobulin"/>
    <property type="match status" value="1"/>
</dbReference>
<feature type="transmembrane region" description="Helical" evidence="7">
    <location>
        <begin position="195"/>
        <end position="213"/>
    </location>
</feature>
<dbReference type="InterPro" id="IPR050504">
    <property type="entry name" value="IgSF_BTN/MOG"/>
</dbReference>
<dbReference type="GO" id="GO:1903037">
    <property type="term" value="P:regulation of leukocyte cell-cell adhesion"/>
    <property type="evidence" value="ECO:0007669"/>
    <property type="project" value="UniProtKB-ARBA"/>
</dbReference>
<dbReference type="InterPro" id="IPR013783">
    <property type="entry name" value="Ig-like_fold"/>
</dbReference>
<evidence type="ECO:0000256" key="1">
    <source>
        <dbReference type="ARBA" id="ARBA00004370"/>
    </source>
</evidence>
<keyword evidence="10" id="KW-1185">Reference proteome</keyword>
<keyword evidence="4" id="KW-1015">Disulfide bond</keyword>
<keyword evidence="7" id="KW-1133">Transmembrane helix</keyword>
<evidence type="ECO:0000256" key="5">
    <source>
        <dbReference type="ARBA" id="ARBA00023180"/>
    </source>
</evidence>
<evidence type="ECO:0000256" key="3">
    <source>
        <dbReference type="ARBA" id="ARBA00023136"/>
    </source>
</evidence>
<name>A0A669EG17_ORENI</name>
<dbReference type="SMART" id="SM00409">
    <property type="entry name" value="IG"/>
    <property type="match status" value="1"/>
</dbReference>
<keyword evidence="6" id="KW-0393">Immunoglobulin domain</keyword>
<dbReference type="Gene3D" id="2.60.40.10">
    <property type="entry name" value="Immunoglobulins"/>
    <property type="match status" value="1"/>
</dbReference>
<dbReference type="SMART" id="SM00406">
    <property type="entry name" value="IGv"/>
    <property type="match status" value="1"/>
</dbReference>
<keyword evidence="2" id="KW-0732">Signal</keyword>
<reference evidence="10" key="1">
    <citation type="submission" date="2012-01" db="EMBL/GenBank/DDBJ databases">
        <title>The Genome Sequence of Oreochromis niloticus (Nile Tilapia).</title>
        <authorList>
            <consortium name="Broad Institute Genome Assembly Team"/>
            <consortium name="Broad Institute Sequencing Platform"/>
            <person name="Di Palma F."/>
            <person name="Johnson J."/>
            <person name="Lander E.S."/>
            <person name="Lindblad-Toh K."/>
        </authorList>
    </citation>
    <scope>NUCLEOTIDE SEQUENCE [LARGE SCALE GENOMIC DNA]</scope>
</reference>
<dbReference type="FunFam" id="2.60.40.10:FF:000142">
    <property type="entry name" value="V-set domain-containing T-cell activation inhibitor 1"/>
    <property type="match status" value="1"/>
</dbReference>
<sequence length="231" mass="25934">MGAGEFSYRISISTLRVVFPLLFVLRLAKGQFRLFGAYHPVKAAPGDDVILPCHVEPKLNVAGMTVEWSRPDRCPDPKNCLSHDEYVHLYRHNSEVTEMKLPSYIGRTALFTDSLREGNISLRITNVTQEDEGRYRCFIPKLKSHLQSSVVHLIVDPSLTETGTTETPLQPENLHIPDLNGKMNIKGGSSERCRLIPVVVLCMFILLCIAVRGCLMTESLCQKAELKKLTI</sequence>
<dbReference type="InterPro" id="IPR036179">
    <property type="entry name" value="Ig-like_dom_sf"/>
</dbReference>
<proteinExistence type="predicted"/>
<dbReference type="InterPro" id="IPR003599">
    <property type="entry name" value="Ig_sub"/>
</dbReference>
<dbReference type="GeneTree" id="ENSGT01050000244843"/>
<reference evidence="9" key="2">
    <citation type="submission" date="2025-08" db="UniProtKB">
        <authorList>
            <consortium name="Ensembl"/>
        </authorList>
    </citation>
    <scope>IDENTIFICATION</scope>
</reference>
<dbReference type="GO" id="GO:0050863">
    <property type="term" value="P:regulation of T cell activation"/>
    <property type="evidence" value="ECO:0007669"/>
    <property type="project" value="UniProtKB-ARBA"/>
</dbReference>
<evidence type="ECO:0000256" key="4">
    <source>
        <dbReference type="ARBA" id="ARBA00023157"/>
    </source>
</evidence>
<dbReference type="Proteomes" id="UP000005207">
    <property type="component" value="Linkage group LG3"/>
</dbReference>
<feature type="domain" description="Ig-like" evidence="8">
    <location>
        <begin position="20"/>
        <end position="137"/>
    </location>
</feature>
<dbReference type="OrthoDB" id="9898017at2759"/>
<keyword evidence="5" id="KW-0325">Glycoprotein</keyword>
<dbReference type="AlphaFoldDB" id="A0A669EG17"/>
<comment type="subcellular location">
    <subcellularLocation>
        <location evidence="1">Membrane</location>
    </subcellularLocation>
</comment>
<dbReference type="GeneID" id="102077607"/>
<dbReference type="GO" id="GO:0050852">
    <property type="term" value="P:T cell receptor signaling pathway"/>
    <property type="evidence" value="ECO:0007669"/>
    <property type="project" value="TreeGrafter"/>
</dbReference>
<dbReference type="PANTHER" id="PTHR24100">
    <property type="entry name" value="BUTYROPHILIN"/>
    <property type="match status" value="1"/>
</dbReference>
<dbReference type="InParanoid" id="A0A669EG17"/>
<reference evidence="9" key="3">
    <citation type="submission" date="2025-09" db="UniProtKB">
        <authorList>
            <consortium name="Ensembl"/>
        </authorList>
    </citation>
    <scope>IDENTIFICATION</scope>
</reference>
<evidence type="ECO:0000313" key="10">
    <source>
        <dbReference type="Proteomes" id="UP000005207"/>
    </source>
</evidence>
<dbReference type="Pfam" id="PF07686">
    <property type="entry name" value="V-set"/>
    <property type="match status" value="1"/>
</dbReference>
<dbReference type="InterPro" id="IPR007110">
    <property type="entry name" value="Ig-like_dom"/>
</dbReference>
<evidence type="ECO:0000256" key="7">
    <source>
        <dbReference type="SAM" id="Phobius"/>
    </source>
</evidence>
<dbReference type="GO" id="GO:0001817">
    <property type="term" value="P:regulation of cytokine production"/>
    <property type="evidence" value="ECO:0007669"/>
    <property type="project" value="TreeGrafter"/>
</dbReference>
<evidence type="ECO:0000259" key="8">
    <source>
        <dbReference type="PROSITE" id="PS50835"/>
    </source>
</evidence>
<organism evidence="9 10">
    <name type="scientific">Oreochromis niloticus</name>
    <name type="common">Nile tilapia</name>
    <name type="synonym">Tilapia nilotica</name>
    <dbReference type="NCBI Taxonomy" id="8128"/>
    <lineage>
        <taxon>Eukaryota</taxon>
        <taxon>Metazoa</taxon>
        <taxon>Chordata</taxon>
        <taxon>Craniata</taxon>
        <taxon>Vertebrata</taxon>
        <taxon>Euteleostomi</taxon>
        <taxon>Actinopterygii</taxon>
        <taxon>Neopterygii</taxon>
        <taxon>Teleostei</taxon>
        <taxon>Neoteleostei</taxon>
        <taxon>Acanthomorphata</taxon>
        <taxon>Ovalentaria</taxon>
        <taxon>Cichlomorphae</taxon>
        <taxon>Cichliformes</taxon>
        <taxon>Cichlidae</taxon>
        <taxon>African cichlids</taxon>
        <taxon>Pseudocrenilabrinae</taxon>
        <taxon>Oreochromini</taxon>
        <taxon>Oreochromis</taxon>
    </lineage>
</organism>
<protein>
    <submittedName>
        <fullName evidence="9">Myelin-oligodendrocyte glycoprotein-like</fullName>
    </submittedName>
</protein>
<evidence type="ECO:0000313" key="9">
    <source>
        <dbReference type="Ensembl" id="ENSONIP00000070484.1"/>
    </source>
</evidence>
<dbReference type="RefSeq" id="XP_013121532.1">
    <property type="nucleotide sequence ID" value="XM_013266078.3"/>
</dbReference>
<evidence type="ECO:0000256" key="2">
    <source>
        <dbReference type="ARBA" id="ARBA00022729"/>
    </source>
</evidence>
<dbReference type="GO" id="GO:0009897">
    <property type="term" value="C:external side of plasma membrane"/>
    <property type="evidence" value="ECO:0007669"/>
    <property type="project" value="TreeGrafter"/>
</dbReference>
<dbReference type="OMA" id="YRHNSEV"/>
<dbReference type="GO" id="GO:0005102">
    <property type="term" value="F:signaling receptor binding"/>
    <property type="evidence" value="ECO:0007669"/>
    <property type="project" value="TreeGrafter"/>
</dbReference>
<dbReference type="InterPro" id="IPR013106">
    <property type="entry name" value="Ig_V-set"/>
</dbReference>
<dbReference type="PROSITE" id="PS50835">
    <property type="entry name" value="IG_LIKE"/>
    <property type="match status" value="1"/>
</dbReference>